<reference evidence="2" key="1">
    <citation type="submission" date="2019-03" db="EMBL/GenBank/DDBJ databases">
        <title>Aquabacterium pictum sp.nov., the first bacteriochlorophyll a-containing freshwater bacterium in the genus Aquabacterium of the class Betaproteobacteria.</title>
        <authorList>
            <person name="Hirose S."/>
            <person name="Tank M."/>
            <person name="Hara E."/>
            <person name="Tamaki H."/>
            <person name="Takaichi S."/>
            <person name="Haruta S."/>
            <person name="Hanada S."/>
        </authorList>
    </citation>
    <scope>NUCLEOTIDE SEQUENCE [LARGE SCALE GENOMIC DNA]</scope>
    <source>
        <strain evidence="2">W35</strain>
    </source>
</reference>
<evidence type="ECO:0008006" key="3">
    <source>
        <dbReference type="Google" id="ProtNLM"/>
    </source>
</evidence>
<accession>A0A480ARP2</accession>
<comment type="caution">
    <text evidence="1">The sequence shown here is derived from an EMBL/GenBank/DDBJ whole genome shotgun (WGS) entry which is preliminary data.</text>
</comment>
<organism evidence="1 2">
    <name type="scientific">Pseudaquabacterium pictum</name>
    <dbReference type="NCBI Taxonomy" id="2315236"/>
    <lineage>
        <taxon>Bacteria</taxon>
        <taxon>Pseudomonadati</taxon>
        <taxon>Pseudomonadota</taxon>
        <taxon>Betaproteobacteria</taxon>
        <taxon>Burkholderiales</taxon>
        <taxon>Sphaerotilaceae</taxon>
        <taxon>Pseudaquabacterium</taxon>
    </lineage>
</organism>
<evidence type="ECO:0000313" key="1">
    <source>
        <dbReference type="EMBL" id="GCL64319.1"/>
    </source>
</evidence>
<evidence type="ECO:0000313" key="2">
    <source>
        <dbReference type="Proteomes" id="UP000301751"/>
    </source>
</evidence>
<keyword evidence="2" id="KW-1185">Reference proteome</keyword>
<protein>
    <recommendedName>
        <fullName evidence="3">Mu-like prophage FluMu protein gp36</fullName>
    </recommendedName>
</protein>
<proteinExistence type="predicted"/>
<dbReference type="AlphaFoldDB" id="A0A480ARP2"/>
<name>A0A480ARP2_9BURK</name>
<dbReference type="Proteomes" id="UP000301751">
    <property type="component" value="Unassembled WGS sequence"/>
</dbReference>
<dbReference type="RefSeq" id="WP_137734055.1">
    <property type="nucleotide sequence ID" value="NZ_BJCL01000009.1"/>
</dbReference>
<gene>
    <name evidence="1" type="ORF">AQPW35_34000</name>
</gene>
<sequence>MPYCTQANLVDRFGQVELIQLTNPTDPAAVTVNATRVDDGIADIDALIDAKLQARYTLPLAAVPRVLRNIACDLVRARLYEDRITDHVAKRETAALKLLDEIAQGKLQLGLDDAGQAAPSSDGPQFTAGARVFSSKLLGDYA</sequence>
<dbReference type="InterPro" id="IPR009752">
    <property type="entry name" value="Phage_Mu_GpJ"/>
</dbReference>
<dbReference type="OrthoDB" id="9812088at2"/>
<dbReference type="Pfam" id="PF07030">
    <property type="entry name" value="Phage_Mu_Gp36"/>
    <property type="match status" value="1"/>
</dbReference>
<dbReference type="EMBL" id="BJCL01000009">
    <property type="protein sequence ID" value="GCL64319.1"/>
    <property type="molecule type" value="Genomic_DNA"/>
</dbReference>